<evidence type="ECO:0000256" key="5">
    <source>
        <dbReference type="ARBA" id="ARBA00023012"/>
    </source>
</evidence>
<dbReference type="Pfam" id="PF00072">
    <property type="entry name" value="Response_reg"/>
    <property type="match status" value="1"/>
</dbReference>
<evidence type="ECO:0000313" key="9">
    <source>
        <dbReference type="EMBL" id="NMF57765.1"/>
    </source>
</evidence>
<proteinExistence type="predicted"/>
<dbReference type="InterPro" id="IPR004358">
    <property type="entry name" value="Sig_transdc_His_kin-like_C"/>
</dbReference>
<evidence type="ECO:0000259" key="8">
    <source>
        <dbReference type="PROSITE" id="PS50110"/>
    </source>
</evidence>
<dbReference type="InterPro" id="IPR036890">
    <property type="entry name" value="HATPase_C_sf"/>
</dbReference>
<dbReference type="Pfam" id="PF00512">
    <property type="entry name" value="HisKA"/>
    <property type="match status" value="1"/>
</dbReference>
<keyword evidence="4" id="KW-0808">Transferase</keyword>
<dbReference type="Gene3D" id="3.40.50.2300">
    <property type="match status" value="1"/>
</dbReference>
<dbReference type="SUPFAM" id="SSF47384">
    <property type="entry name" value="Homodimeric domain of signal transducing histidine kinase"/>
    <property type="match status" value="1"/>
</dbReference>
<feature type="domain" description="Response regulatory" evidence="8">
    <location>
        <begin position="3"/>
        <end position="119"/>
    </location>
</feature>
<dbReference type="PANTHER" id="PTHR43547:SF2">
    <property type="entry name" value="HYBRID SIGNAL TRANSDUCTION HISTIDINE KINASE C"/>
    <property type="match status" value="1"/>
</dbReference>
<dbReference type="RefSeq" id="WP_169362755.1">
    <property type="nucleotide sequence ID" value="NZ_JAAVJL010000001.1"/>
</dbReference>
<dbReference type="SMART" id="SM00388">
    <property type="entry name" value="HisKA"/>
    <property type="match status" value="1"/>
</dbReference>
<reference evidence="9 10" key="1">
    <citation type="submission" date="2020-03" db="EMBL/GenBank/DDBJ databases">
        <title>Draft Genome Sequence of 2-Methylisoborneol Producing Pseudanabaena yagii Strain GIHE-NHR1 Isolated from North Han River in South Korea.</title>
        <authorList>
            <person name="Jeong J."/>
        </authorList>
    </citation>
    <scope>NUCLEOTIDE SEQUENCE [LARGE SCALE GENOMIC DNA]</scope>
    <source>
        <strain evidence="9 10">GIHE-NHR1</strain>
    </source>
</reference>
<dbReference type="CDD" id="cd00082">
    <property type="entry name" value="HisKA"/>
    <property type="match status" value="1"/>
</dbReference>
<dbReference type="SMART" id="SM00448">
    <property type="entry name" value="REC"/>
    <property type="match status" value="1"/>
</dbReference>
<dbReference type="EC" id="2.7.13.3" evidence="2"/>
<dbReference type="InterPro" id="IPR005467">
    <property type="entry name" value="His_kinase_dom"/>
</dbReference>
<dbReference type="Proteomes" id="UP000738376">
    <property type="component" value="Unassembled WGS sequence"/>
</dbReference>
<comment type="catalytic activity">
    <reaction evidence="1">
        <text>ATP + protein L-histidine = ADP + protein N-phospho-L-histidine.</text>
        <dbReference type="EC" id="2.7.13.3"/>
    </reaction>
</comment>
<dbReference type="EMBL" id="JAAVJL010000001">
    <property type="protein sequence ID" value="NMF57765.1"/>
    <property type="molecule type" value="Genomic_DNA"/>
</dbReference>
<dbReference type="SMART" id="SM00387">
    <property type="entry name" value="HATPase_c"/>
    <property type="match status" value="1"/>
</dbReference>
<sequence length="379" mass="43092">MSSILVIDDETYNFDVIQTLLSNQTYKLDYATSGQDALDNLEYYQPDVILLDVMMPKMDGMEVCRRLKSMDAWKHVPIIMVTSLTAKKDIALCLESGADDFISKPVDRIELGARVKSMLRIKQQYDQIKALSKLQENTIHVLQNNMDELCGNLSSSLPHELNTPLNGVFGAIEMVINDHQNMESEEIHEWLSLAKHSIQRLEKLTKKFMEYTKLEIFAINPKIDESRNTYYLDLPTMILIENACAIKANNRLNDLVLDLEDINISMNEKDFVSMINELIENACKFSKSGTPIKVASWAKDDVLHLSISDQGRGMTEDQINRIGAFIQFERRYYEQQGIGLGLKIAKKIVEIYQGKFSISSSYGQGTTINIELPLTTSIL</sequence>
<dbReference type="PANTHER" id="PTHR43547">
    <property type="entry name" value="TWO-COMPONENT HISTIDINE KINASE"/>
    <property type="match status" value="1"/>
</dbReference>
<evidence type="ECO:0000313" key="10">
    <source>
        <dbReference type="Proteomes" id="UP000738376"/>
    </source>
</evidence>
<dbReference type="InterPro" id="IPR003661">
    <property type="entry name" value="HisK_dim/P_dom"/>
</dbReference>
<name>A0ABX1LRR4_9CYAN</name>
<dbReference type="PROSITE" id="PS50109">
    <property type="entry name" value="HIS_KIN"/>
    <property type="match status" value="1"/>
</dbReference>
<dbReference type="InterPro" id="IPR001789">
    <property type="entry name" value="Sig_transdc_resp-reg_receiver"/>
</dbReference>
<dbReference type="Pfam" id="PF02518">
    <property type="entry name" value="HATPase_c"/>
    <property type="match status" value="1"/>
</dbReference>
<dbReference type="PRINTS" id="PR00344">
    <property type="entry name" value="BCTRLSENSOR"/>
</dbReference>
<feature type="domain" description="Histidine kinase" evidence="7">
    <location>
        <begin position="156"/>
        <end position="376"/>
    </location>
</feature>
<evidence type="ECO:0000259" key="7">
    <source>
        <dbReference type="PROSITE" id="PS50109"/>
    </source>
</evidence>
<accession>A0ABX1LRR4</accession>
<evidence type="ECO:0000256" key="4">
    <source>
        <dbReference type="ARBA" id="ARBA00022777"/>
    </source>
</evidence>
<evidence type="ECO:0000256" key="2">
    <source>
        <dbReference type="ARBA" id="ARBA00012438"/>
    </source>
</evidence>
<organism evidence="9 10">
    <name type="scientific">Pseudanabaena yagii GIHE-NHR1</name>
    <dbReference type="NCBI Taxonomy" id="2722753"/>
    <lineage>
        <taxon>Bacteria</taxon>
        <taxon>Bacillati</taxon>
        <taxon>Cyanobacteriota</taxon>
        <taxon>Cyanophyceae</taxon>
        <taxon>Pseudanabaenales</taxon>
        <taxon>Pseudanabaenaceae</taxon>
        <taxon>Pseudanabaena</taxon>
        <taxon>Pseudanabaena yagii</taxon>
    </lineage>
</organism>
<dbReference type="InterPro" id="IPR036097">
    <property type="entry name" value="HisK_dim/P_sf"/>
</dbReference>
<comment type="caution">
    <text evidence="9">The sequence shown here is derived from an EMBL/GenBank/DDBJ whole genome shotgun (WGS) entry which is preliminary data.</text>
</comment>
<evidence type="ECO:0000256" key="6">
    <source>
        <dbReference type="PROSITE-ProRule" id="PRU00169"/>
    </source>
</evidence>
<dbReference type="SUPFAM" id="SSF55874">
    <property type="entry name" value="ATPase domain of HSP90 chaperone/DNA topoisomerase II/histidine kinase"/>
    <property type="match status" value="1"/>
</dbReference>
<keyword evidence="4" id="KW-0418">Kinase</keyword>
<keyword evidence="5" id="KW-0902">Two-component regulatory system</keyword>
<gene>
    <name evidence="9" type="ORF">HC246_06970</name>
</gene>
<dbReference type="PROSITE" id="PS50110">
    <property type="entry name" value="RESPONSE_REGULATORY"/>
    <property type="match status" value="1"/>
</dbReference>
<dbReference type="InterPro" id="IPR003594">
    <property type="entry name" value="HATPase_dom"/>
</dbReference>
<dbReference type="SUPFAM" id="SSF52172">
    <property type="entry name" value="CheY-like"/>
    <property type="match status" value="1"/>
</dbReference>
<dbReference type="Gene3D" id="3.30.565.10">
    <property type="entry name" value="Histidine kinase-like ATPase, C-terminal domain"/>
    <property type="match status" value="1"/>
</dbReference>
<keyword evidence="3 6" id="KW-0597">Phosphoprotein</keyword>
<feature type="modified residue" description="4-aspartylphosphate" evidence="6">
    <location>
        <position position="52"/>
    </location>
</feature>
<evidence type="ECO:0000256" key="1">
    <source>
        <dbReference type="ARBA" id="ARBA00000085"/>
    </source>
</evidence>
<protein>
    <recommendedName>
        <fullName evidence="2">histidine kinase</fullName>
        <ecNumber evidence="2">2.7.13.3</ecNumber>
    </recommendedName>
</protein>
<dbReference type="Gene3D" id="1.10.287.130">
    <property type="match status" value="1"/>
</dbReference>
<keyword evidence="10" id="KW-1185">Reference proteome</keyword>
<evidence type="ECO:0000256" key="3">
    <source>
        <dbReference type="ARBA" id="ARBA00022553"/>
    </source>
</evidence>
<dbReference type="InterPro" id="IPR011006">
    <property type="entry name" value="CheY-like_superfamily"/>
</dbReference>